<feature type="signal peptide" evidence="1">
    <location>
        <begin position="1"/>
        <end position="17"/>
    </location>
</feature>
<name>A0A6P1MDX9_9BACT</name>
<proteinExistence type="predicted"/>
<organism evidence="2 3">
    <name type="scientific">Tichowtungia aerotolerans</name>
    <dbReference type="NCBI Taxonomy" id="2697043"/>
    <lineage>
        <taxon>Bacteria</taxon>
        <taxon>Pseudomonadati</taxon>
        <taxon>Kiritimatiellota</taxon>
        <taxon>Tichowtungiia</taxon>
        <taxon>Tichowtungiales</taxon>
        <taxon>Tichowtungiaceae</taxon>
        <taxon>Tichowtungia</taxon>
    </lineage>
</organism>
<dbReference type="EMBL" id="CP047593">
    <property type="protein sequence ID" value="QHI70764.1"/>
    <property type="molecule type" value="Genomic_DNA"/>
</dbReference>
<dbReference type="Proteomes" id="UP000464954">
    <property type="component" value="Chromosome"/>
</dbReference>
<evidence type="ECO:0000313" key="3">
    <source>
        <dbReference type="Proteomes" id="UP000464954"/>
    </source>
</evidence>
<evidence type="ECO:0000313" key="2">
    <source>
        <dbReference type="EMBL" id="QHI70764.1"/>
    </source>
</evidence>
<dbReference type="AlphaFoldDB" id="A0A6P1MDX9"/>
<protein>
    <submittedName>
        <fullName evidence="2">Uncharacterized protein</fullName>
    </submittedName>
</protein>
<dbReference type="RefSeq" id="WP_160629936.1">
    <property type="nucleotide sequence ID" value="NZ_CP047593.1"/>
</dbReference>
<accession>A0A6P1MDX9</accession>
<reference evidence="2 3" key="1">
    <citation type="submission" date="2020-01" db="EMBL/GenBank/DDBJ databases">
        <title>Ponticoccus aerotolerans gen. nov., sp. nov., an anaerobic bacterium and proposal of Ponticoccusceae fam. nov., Ponticoccusles ord. nov. and Ponticoccuse classis nov. in the phylum Kiritimatiellaeota.</title>
        <authorList>
            <person name="Zhou L.Y."/>
            <person name="Du Z.J."/>
        </authorList>
    </citation>
    <scope>NUCLEOTIDE SEQUENCE [LARGE SCALE GENOMIC DNA]</scope>
    <source>
        <strain evidence="2 3">S-5007</strain>
    </source>
</reference>
<sequence length="110" mass="11986">MKMLVAMVLFAGFSVFADEADKARVELDKVRAAVEAGHFSEARKHAATVQAFYYRLPEAAAEALYYEALLDFKAGGSRAGVSALTELKACYSGSIWCLKARDELEKDAGE</sequence>
<keyword evidence="3" id="KW-1185">Reference proteome</keyword>
<gene>
    <name evidence="2" type="ORF">GT409_15390</name>
</gene>
<feature type="chain" id="PRO_5026893188" evidence="1">
    <location>
        <begin position="18"/>
        <end position="110"/>
    </location>
</feature>
<keyword evidence="1" id="KW-0732">Signal</keyword>
<evidence type="ECO:0000256" key="1">
    <source>
        <dbReference type="SAM" id="SignalP"/>
    </source>
</evidence>
<dbReference type="KEGG" id="taer:GT409_15390"/>